<protein>
    <submittedName>
        <fullName evidence="6">Helix-turn-helix domain-containing protein</fullName>
    </submittedName>
</protein>
<dbReference type="SUPFAM" id="SSF46785">
    <property type="entry name" value="Winged helix' DNA-binding domain"/>
    <property type="match status" value="1"/>
</dbReference>
<dbReference type="Pfam" id="PF09339">
    <property type="entry name" value="HTH_IclR"/>
    <property type="match status" value="1"/>
</dbReference>
<gene>
    <name evidence="6" type="ORF">GQF42_35850</name>
</gene>
<accession>A0A6I6NC18</accession>
<dbReference type="PROSITE" id="PS51078">
    <property type="entry name" value="ICLR_ED"/>
    <property type="match status" value="1"/>
</dbReference>
<dbReference type="EMBL" id="CP047020">
    <property type="protein sequence ID" value="QHA07941.1"/>
    <property type="molecule type" value="Genomic_DNA"/>
</dbReference>
<dbReference type="GO" id="GO:0045892">
    <property type="term" value="P:negative regulation of DNA-templated transcription"/>
    <property type="evidence" value="ECO:0007669"/>
    <property type="project" value="TreeGrafter"/>
</dbReference>
<dbReference type="Pfam" id="PF01614">
    <property type="entry name" value="IclR_C"/>
    <property type="match status" value="1"/>
</dbReference>
<dbReference type="RefSeq" id="WP_158926898.1">
    <property type="nucleotide sequence ID" value="NZ_CP047020.1"/>
</dbReference>
<evidence type="ECO:0000256" key="1">
    <source>
        <dbReference type="ARBA" id="ARBA00023015"/>
    </source>
</evidence>
<feature type="domain" description="IclR-ED" evidence="5">
    <location>
        <begin position="65"/>
        <end position="245"/>
    </location>
</feature>
<dbReference type="InterPro" id="IPR036388">
    <property type="entry name" value="WH-like_DNA-bd_sf"/>
</dbReference>
<dbReference type="GO" id="GO:0003677">
    <property type="term" value="F:DNA binding"/>
    <property type="evidence" value="ECO:0007669"/>
    <property type="project" value="UniProtKB-KW"/>
</dbReference>
<dbReference type="SMART" id="SM00346">
    <property type="entry name" value="HTH_ICLR"/>
    <property type="match status" value="1"/>
</dbReference>
<dbReference type="AlphaFoldDB" id="A0A6I6NC18"/>
<sequence length="264" mass="28287">MRSVFTTFTVLEALAEAQPVGVGALARELDLPKSTVQRSLTTLAEVGWIRPLDGSGHTRWILTARPLKLAGHVLRHERLLREAAAPAMADLARQTRETIHLTIVDGDSVILLDKIDSTHTVRNVSWVGGRAPLHASASGLAILAHLPADAITRHPLTPYTAQTVTDAEVLCATLATVRKRGYAINTGMWRDDVSAVAAAILDPTGAPAASLSISVPTYRLSDELRDQYGVLVRDAAARVTSLWDGQDPANSPMAEREGSASVWA</sequence>
<evidence type="ECO:0000313" key="6">
    <source>
        <dbReference type="EMBL" id="QHA07941.1"/>
    </source>
</evidence>
<reference evidence="6 7" key="1">
    <citation type="submission" date="2019-12" db="EMBL/GenBank/DDBJ databases">
        <title>Streptomyces sp. strain T44 isolated from rhizosphere soil of Broussonetia papyrifera.</title>
        <authorList>
            <person name="Mo P."/>
        </authorList>
    </citation>
    <scope>NUCLEOTIDE SEQUENCE [LARGE SCALE GENOMIC DNA]</scope>
    <source>
        <strain evidence="6 7">T44</strain>
    </source>
</reference>
<dbReference type="PANTHER" id="PTHR30136:SF24">
    <property type="entry name" value="HTH-TYPE TRANSCRIPTIONAL REPRESSOR ALLR"/>
    <property type="match status" value="1"/>
</dbReference>
<dbReference type="Gene3D" id="3.30.450.40">
    <property type="match status" value="1"/>
</dbReference>
<evidence type="ECO:0000256" key="4">
    <source>
        <dbReference type="SAM" id="MobiDB-lite"/>
    </source>
</evidence>
<dbReference type="InterPro" id="IPR029016">
    <property type="entry name" value="GAF-like_dom_sf"/>
</dbReference>
<name>A0A6I6NC18_9ACTN</name>
<dbReference type="Gene3D" id="1.10.10.10">
    <property type="entry name" value="Winged helix-like DNA-binding domain superfamily/Winged helix DNA-binding domain"/>
    <property type="match status" value="1"/>
</dbReference>
<organism evidence="6 7">
    <name type="scientific">Streptomyces broussonetiae</name>
    <dbReference type="NCBI Taxonomy" id="2686304"/>
    <lineage>
        <taxon>Bacteria</taxon>
        <taxon>Bacillati</taxon>
        <taxon>Actinomycetota</taxon>
        <taxon>Actinomycetes</taxon>
        <taxon>Kitasatosporales</taxon>
        <taxon>Streptomycetaceae</taxon>
        <taxon>Streptomyces</taxon>
    </lineage>
</organism>
<dbReference type="InterPro" id="IPR036390">
    <property type="entry name" value="WH_DNA-bd_sf"/>
</dbReference>
<evidence type="ECO:0000256" key="2">
    <source>
        <dbReference type="ARBA" id="ARBA00023125"/>
    </source>
</evidence>
<keyword evidence="7" id="KW-1185">Reference proteome</keyword>
<evidence type="ECO:0000256" key="3">
    <source>
        <dbReference type="ARBA" id="ARBA00023163"/>
    </source>
</evidence>
<keyword evidence="1" id="KW-0805">Transcription regulation</keyword>
<feature type="region of interest" description="Disordered" evidence="4">
    <location>
        <begin position="243"/>
        <end position="264"/>
    </location>
</feature>
<dbReference type="InterPro" id="IPR005471">
    <property type="entry name" value="Tscrpt_reg_IclR_N"/>
</dbReference>
<evidence type="ECO:0000259" key="5">
    <source>
        <dbReference type="PROSITE" id="PS51078"/>
    </source>
</evidence>
<dbReference type="InterPro" id="IPR014757">
    <property type="entry name" value="Tscrpt_reg_IclR_C"/>
</dbReference>
<proteinExistence type="predicted"/>
<keyword evidence="2" id="KW-0238">DNA-binding</keyword>
<keyword evidence="3" id="KW-0804">Transcription</keyword>
<dbReference type="PANTHER" id="PTHR30136">
    <property type="entry name" value="HELIX-TURN-HELIX TRANSCRIPTIONAL REGULATOR, ICLR FAMILY"/>
    <property type="match status" value="1"/>
</dbReference>
<evidence type="ECO:0000313" key="7">
    <source>
        <dbReference type="Proteomes" id="UP000436138"/>
    </source>
</evidence>
<dbReference type="InterPro" id="IPR050707">
    <property type="entry name" value="HTH_MetabolicPath_Reg"/>
</dbReference>
<dbReference type="KEGG" id="sbro:GQF42_35850"/>
<dbReference type="Proteomes" id="UP000436138">
    <property type="component" value="Chromosome"/>
</dbReference>
<dbReference type="GO" id="GO:0003700">
    <property type="term" value="F:DNA-binding transcription factor activity"/>
    <property type="evidence" value="ECO:0007669"/>
    <property type="project" value="TreeGrafter"/>
</dbReference>
<dbReference type="SUPFAM" id="SSF55781">
    <property type="entry name" value="GAF domain-like"/>
    <property type="match status" value="1"/>
</dbReference>